<dbReference type="VEuPathDB" id="FungiDB:HGUI_01337"/>
<evidence type="ECO:0000313" key="3">
    <source>
        <dbReference type="Proteomes" id="UP000183365"/>
    </source>
</evidence>
<evidence type="ECO:0000259" key="1">
    <source>
        <dbReference type="Pfam" id="PF07106"/>
    </source>
</evidence>
<dbReference type="Proteomes" id="UP000183365">
    <property type="component" value="Unassembled WGS sequence"/>
</dbReference>
<dbReference type="InterPro" id="IPR036388">
    <property type="entry name" value="WH-like_DNA-bd_sf"/>
</dbReference>
<dbReference type="OrthoDB" id="272266at2759"/>
<dbReference type="InterPro" id="IPR010776">
    <property type="entry name" value="Hop2_WH_dom"/>
</dbReference>
<dbReference type="Gene3D" id="1.10.10.10">
    <property type="entry name" value="Winged helix-like DNA-binding domain superfamily/Winged helix DNA-binding domain"/>
    <property type="match status" value="1"/>
</dbReference>
<dbReference type="Pfam" id="PF07106">
    <property type="entry name" value="WHD_TBPIP"/>
    <property type="match status" value="1"/>
</dbReference>
<gene>
    <name evidence="2" type="ORF">HGUI_01337</name>
</gene>
<organism evidence="2 3">
    <name type="scientific">Hanseniaspora guilliermondii</name>
    <dbReference type="NCBI Taxonomy" id="56406"/>
    <lineage>
        <taxon>Eukaryota</taxon>
        <taxon>Fungi</taxon>
        <taxon>Dikarya</taxon>
        <taxon>Ascomycota</taxon>
        <taxon>Saccharomycotina</taxon>
        <taxon>Saccharomycetes</taxon>
        <taxon>Saccharomycodales</taxon>
        <taxon>Saccharomycodaceae</taxon>
        <taxon>Hanseniaspora</taxon>
    </lineage>
</organism>
<accession>A0A1L0CL55</accession>
<dbReference type="EMBL" id="FQNF01000018">
    <property type="protein sequence ID" value="SGZ39137.1"/>
    <property type="molecule type" value="Genomic_DNA"/>
</dbReference>
<protein>
    <recommendedName>
        <fullName evidence="1">Homologous-pairing protein 2 winged helix domain-containing protein</fullName>
    </recommendedName>
</protein>
<name>A0A1L0CL55_9ASCO</name>
<proteinExistence type="predicted"/>
<dbReference type="AlphaFoldDB" id="A0A1L0CL55"/>
<feature type="domain" description="Homologous-pairing protein 2 winged helix" evidence="1">
    <location>
        <begin position="16"/>
        <end position="73"/>
    </location>
</feature>
<reference evidence="3" key="1">
    <citation type="submission" date="2016-11" db="EMBL/GenBank/DDBJ databases">
        <authorList>
            <person name="Guldener U."/>
        </authorList>
    </citation>
    <scope>NUCLEOTIDE SEQUENCE [LARGE SCALE GENOMIC DNA]</scope>
</reference>
<sequence>MAKAKAGEKFTDTEISKILLDYFNKQMKPYAINDILNNLNLMSYKKQVVSLLDQLTIDQRLVSKPFGKSQVWIFALPSDEGAESVTSADKGEIRKKLSIINKTIIELTVQKKQLLAKKHIFSQFVQDPAMLKRDIDDTKASINKKLLLKEELSKKILDIKDTKTKDDSDFKEIYAVMKLVKKNAKLLLSVESVLKSTILTLSPELSKKTLNRFLIDEIGCEAVVFDS</sequence>
<evidence type="ECO:0000313" key="2">
    <source>
        <dbReference type="EMBL" id="SGZ39137.1"/>
    </source>
</evidence>
<keyword evidence="3" id="KW-1185">Reference proteome</keyword>